<name>A0ABX9E881_9PSEU</name>
<dbReference type="Proteomes" id="UP000248714">
    <property type="component" value="Unassembled WGS sequence"/>
</dbReference>
<dbReference type="EMBL" id="QLTT01000004">
    <property type="protein sequence ID" value="RAS65637.1"/>
    <property type="molecule type" value="Genomic_DNA"/>
</dbReference>
<protein>
    <submittedName>
        <fullName evidence="1">Uncharacterized protein</fullName>
    </submittedName>
</protein>
<keyword evidence="2" id="KW-1185">Reference proteome</keyword>
<sequence length="116" mass="12850">MLDLIATQALVERAQADAQKEVSRYKARIDNAPTLARDELGKEYLPQIEGLQADITTITQERDQAHARIEKLGVAVSLGIPLKNAATFAELLQGSNPDEYEAHAEHLLELFRKAGR</sequence>
<evidence type="ECO:0000313" key="2">
    <source>
        <dbReference type="Proteomes" id="UP000248714"/>
    </source>
</evidence>
<evidence type="ECO:0000313" key="1">
    <source>
        <dbReference type="EMBL" id="RAS65637.1"/>
    </source>
</evidence>
<reference evidence="1 2" key="1">
    <citation type="submission" date="2018-06" db="EMBL/GenBank/DDBJ databases">
        <title>Genomic Encyclopedia of Type Strains, Phase IV (KMG-IV): sequencing the most valuable type-strain genomes for metagenomic binning, comparative biology and taxonomic classification.</title>
        <authorList>
            <person name="Goeker M."/>
        </authorList>
    </citation>
    <scope>NUCLEOTIDE SEQUENCE [LARGE SCALE GENOMIC DNA]</scope>
    <source>
        <strain evidence="1 2">DSM 45479</strain>
    </source>
</reference>
<proteinExistence type="predicted"/>
<dbReference type="RefSeq" id="WP_146771786.1">
    <property type="nucleotide sequence ID" value="NZ_QLTT01000004.1"/>
</dbReference>
<comment type="caution">
    <text evidence="1">The sequence shown here is derived from an EMBL/GenBank/DDBJ whole genome shotgun (WGS) entry which is preliminary data.</text>
</comment>
<accession>A0ABX9E881</accession>
<organism evidence="1 2">
    <name type="scientific">Lentzea atacamensis</name>
    <dbReference type="NCBI Taxonomy" id="531938"/>
    <lineage>
        <taxon>Bacteria</taxon>
        <taxon>Bacillati</taxon>
        <taxon>Actinomycetota</taxon>
        <taxon>Actinomycetes</taxon>
        <taxon>Pseudonocardiales</taxon>
        <taxon>Pseudonocardiaceae</taxon>
        <taxon>Lentzea</taxon>
    </lineage>
</organism>
<gene>
    <name evidence="1" type="ORF">C8D87_104187</name>
</gene>